<sequence length="202" mass="20847">MTYHHGDARAALIAAAGEWLEEVGAAGLSLRGVAERAGLSRQAPYNHFADKEAMLAVLAAQGFERLAAAVRAASGWRAGVAALAAAGEAYIGFAQARPALFRLMFARELVDIARFPEAAAAAGDALAALTQVVAGLCPAARVADVSLAAWSIVHGYATLTNEAGIEPPARRTARARQFAEIVAASARTAADGTNTRSREHGA</sequence>
<evidence type="ECO:0000256" key="1">
    <source>
        <dbReference type="ARBA" id="ARBA00023015"/>
    </source>
</evidence>
<protein>
    <submittedName>
        <fullName evidence="6">TetR/AcrR family transcriptional regulator</fullName>
    </submittedName>
</protein>
<name>A0ABV0B8S2_9SPHN</name>
<gene>
    <name evidence="6" type="ORF">TPR58_12400</name>
</gene>
<reference evidence="6 7" key="1">
    <citation type="submission" date="2024-05" db="EMBL/GenBank/DDBJ databases">
        <title>Sphingomonas sp. HF-S3 16S ribosomal RNA gene Genome sequencing and assembly.</title>
        <authorList>
            <person name="Lee H."/>
        </authorList>
    </citation>
    <scope>NUCLEOTIDE SEQUENCE [LARGE SCALE GENOMIC DNA]</scope>
    <source>
        <strain evidence="6 7">HF-S3</strain>
    </source>
</reference>
<feature type="domain" description="HTH tetR-type" evidence="5">
    <location>
        <begin position="6"/>
        <end position="66"/>
    </location>
</feature>
<comment type="caution">
    <text evidence="6">The sequence shown here is derived from an EMBL/GenBank/DDBJ whole genome shotgun (WGS) entry which is preliminary data.</text>
</comment>
<dbReference type="Pfam" id="PF13305">
    <property type="entry name" value="TetR_C_33"/>
    <property type="match status" value="1"/>
</dbReference>
<feature type="DNA-binding region" description="H-T-H motif" evidence="4">
    <location>
        <begin position="29"/>
        <end position="48"/>
    </location>
</feature>
<dbReference type="PROSITE" id="PS50977">
    <property type="entry name" value="HTH_TETR_2"/>
    <property type="match status" value="1"/>
</dbReference>
<evidence type="ECO:0000313" key="6">
    <source>
        <dbReference type="EMBL" id="MEN3747968.1"/>
    </source>
</evidence>
<dbReference type="InterPro" id="IPR025996">
    <property type="entry name" value="MT1864/Rv1816-like_C"/>
</dbReference>
<dbReference type="Gene3D" id="1.10.357.10">
    <property type="entry name" value="Tetracycline Repressor, domain 2"/>
    <property type="match status" value="1"/>
</dbReference>
<keyword evidence="1" id="KW-0805">Transcription regulation</keyword>
<dbReference type="PRINTS" id="PR00455">
    <property type="entry name" value="HTHTETR"/>
</dbReference>
<evidence type="ECO:0000256" key="3">
    <source>
        <dbReference type="ARBA" id="ARBA00023163"/>
    </source>
</evidence>
<dbReference type="InterPro" id="IPR009057">
    <property type="entry name" value="Homeodomain-like_sf"/>
</dbReference>
<accession>A0ABV0B8S2</accession>
<dbReference type="RefSeq" id="WP_346246984.1">
    <property type="nucleotide sequence ID" value="NZ_JBDIZK010000007.1"/>
</dbReference>
<evidence type="ECO:0000313" key="7">
    <source>
        <dbReference type="Proteomes" id="UP001427805"/>
    </source>
</evidence>
<dbReference type="SUPFAM" id="SSF46689">
    <property type="entry name" value="Homeodomain-like"/>
    <property type="match status" value="1"/>
</dbReference>
<evidence type="ECO:0000256" key="4">
    <source>
        <dbReference type="PROSITE-ProRule" id="PRU00335"/>
    </source>
</evidence>
<dbReference type="PANTHER" id="PTHR30055">
    <property type="entry name" value="HTH-TYPE TRANSCRIPTIONAL REGULATOR RUTR"/>
    <property type="match status" value="1"/>
</dbReference>
<proteinExistence type="predicted"/>
<dbReference type="PANTHER" id="PTHR30055:SF220">
    <property type="entry name" value="TETR-FAMILY REGULATORY PROTEIN"/>
    <property type="match status" value="1"/>
</dbReference>
<dbReference type="InterPro" id="IPR001647">
    <property type="entry name" value="HTH_TetR"/>
</dbReference>
<dbReference type="SUPFAM" id="SSF48498">
    <property type="entry name" value="Tetracyclin repressor-like, C-terminal domain"/>
    <property type="match status" value="1"/>
</dbReference>
<organism evidence="6 7">
    <name type="scientific">Sphingomonas rustica</name>
    <dbReference type="NCBI Taxonomy" id="3103142"/>
    <lineage>
        <taxon>Bacteria</taxon>
        <taxon>Pseudomonadati</taxon>
        <taxon>Pseudomonadota</taxon>
        <taxon>Alphaproteobacteria</taxon>
        <taxon>Sphingomonadales</taxon>
        <taxon>Sphingomonadaceae</taxon>
        <taxon>Sphingomonas</taxon>
    </lineage>
</organism>
<keyword evidence="3" id="KW-0804">Transcription</keyword>
<evidence type="ECO:0000256" key="2">
    <source>
        <dbReference type="ARBA" id="ARBA00023125"/>
    </source>
</evidence>
<keyword evidence="2 4" id="KW-0238">DNA-binding</keyword>
<keyword evidence="7" id="KW-1185">Reference proteome</keyword>
<dbReference type="Pfam" id="PF00440">
    <property type="entry name" value="TetR_N"/>
    <property type="match status" value="1"/>
</dbReference>
<evidence type="ECO:0000259" key="5">
    <source>
        <dbReference type="PROSITE" id="PS50977"/>
    </source>
</evidence>
<dbReference type="InterPro" id="IPR050109">
    <property type="entry name" value="HTH-type_TetR-like_transc_reg"/>
</dbReference>
<dbReference type="Proteomes" id="UP001427805">
    <property type="component" value="Unassembled WGS sequence"/>
</dbReference>
<dbReference type="EMBL" id="JBDIZK010000007">
    <property type="protein sequence ID" value="MEN3747968.1"/>
    <property type="molecule type" value="Genomic_DNA"/>
</dbReference>
<dbReference type="InterPro" id="IPR036271">
    <property type="entry name" value="Tet_transcr_reg_TetR-rel_C_sf"/>
</dbReference>